<keyword evidence="14 25" id="KW-0862">Zinc</keyword>
<dbReference type="GO" id="GO:0004230">
    <property type="term" value="F:glutamyl aminopeptidase activity"/>
    <property type="evidence" value="ECO:0007669"/>
    <property type="project" value="UniProtKB-EC"/>
</dbReference>
<dbReference type="SUPFAM" id="SSF55486">
    <property type="entry name" value="Metalloproteases ('zincins'), catalytic domain"/>
    <property type="match status" value="1"/>
</dbReference>
<keyword evidence="10" id="KW-0812">Transmembrane</keyword>
<feature type="site" description="Transition state stabilizer" evidence="24">
    <location>
        <position position="450"/>
    </location>
</feature>
<evidence type="ECO:0000256" key="19">
    <source>
        <dbReference type="ARBA" id="ARBA00023136"/>
    </source>
</evidence>
<keyword evidence="19" id="KW-0472">Membrane</keyword>
<sequence>MDSTMTTTTKVINSLIHPVNTAVIEGTIPMRSNRAGGWIALLLLFLVEVQCVTSTTAVTNETIQYRLPLSVIPTSYDVKLTPLIDEGNFTFNGETKISIRVLNETSNITLHAYYDLEINENATILTDSDGKLIKPMGYNRENKTDFLILNFEQSLKPGNYSLSLKFSGNISSDPVGIFRTSYINAKNEKIWLVATRFSPTKARRAFPCWDEPALKATFNISIKHFPNYTAASNMPIKNQIDTGSGKKWTIFNTTPLMSTYLVAFVVSDFQCISNANKTINTCVQKEALPSAKFVQELIKKALPLLEQYTGISYPLPKLDSYIIPGADSGGMENWGLIIYPAYTLLKKNSTCAAKEASADTYIRELANQWFGNLVTPAWWKYIWMKVGLSRFVQFYIGDKIFPQWELMNVLVSRVLQRGAFSIESSNYYNYLNWNPKSPAEIKSHSSILVYEKAPIMIHMLSHIVGESGLRVGIQEYLKKHQYGVVTPDDLWSVMPEIHDPSEEIKIKDVMDPWFEQKGYPIVKVVRNYENGTAMVTQSPNLASESSNKWYIPINFATESEPSCTCTRPTHWLKPKDANVTIKELKKDDWLIVNLKQSGYYRVDYDEANWLKIAQYLNSENFTNIHVLNRVQIMSDLLHMVTSDRQNFTTFLEVMKYLSREVDYIPWGQVFDSFLSLRSKIHDRKFFDNLKKYTLKLMKNVVDKIGFEERSTDTYMMKRWRSEILTSACCYGHSECRKIAGDKLVAFLENPQENPMPPNLELWIFASGIYSEKAQILMQEKIENGAYQYMRYLNVAKNHTFYREFIEKAMTNSSIPKNATRSAFAQMKNGGDENWDYTVDYFINNSERIYKYFNNTRMAASILNDCIWVAPTNDRLQKISEYVDKHNERTFLWMKNAIAQQTKKLEWSKTHAPIFNNWLEKELAKTPPVA</sequence>
<dbReference type="InterPro" id="IPR024571">
    <property type="entry name" value="ERAP1-like_C_dom"/>
</dbReference>
<evidence type="ECO:0000256" key="11">
    <source>
        <dbReference type="ARBA" id="ARBA00022723"/>
    </source>
</evidence>
<feature type="domain" description="Aminopeptidase N-like N-terminal" evidence="28">
    <location>
        <begin position="73"/>
        <end position="261"/>
    </location>
</feature>
<dbReference type="Pfam" id="PF17900">
    <property type="entry name" value="Peptidase_M1_N"/>
    <property type="match status" value="1"/>
</dbReference>
<dbReference type="GO" id="GO:0006508">
    <property type="term" value="P:proteolysis"/>
    <property type="evidence" value="ECO:0007669"/>
    <property type="project" value="UniProtKB-KW"/>
</dbReference>
<name>A0AA39F0A5_MICHY</name>
<dbReference type="Proteomes" id="UP001168972">
    <property type="component" value="Unassembled WGS sequence"/>
</dbReference>
<proteinExistence type="inferred from homology"/>
<evidence type="ECO:0000259" key="28">
    <source>
        <dbReference type="Pfam" id="PF17900"/>
    </source>
</evidence>
<evidence type="ECO:0000256" key="4">
    <source>
        <dbReference type="ARBA" id="ARBA00010136"/>
    </source>
</evidence>
<dbReference type="GO" id="GO:0005886">
    <property type="term" value="C:plasma membrane"/>
    <property type="evidence" value="ECO:0007669"/>
    <property type="project" value="UniProtKB-SubCell"/>
</dbReference>
<dbReference type="GO" id="GO:0005737">
    <property type="term" value="C:cytoplasm"/>
    <property type="evidence" value="ECO:0007669"/>
    <property type="project" value="TreeGrafter"/>
</dbReference>
<dbReference type="InterPro" id="IPR042097">
    <property type="entry name" value="Aminopeptidase_N-like_N_sf"/>
</dbReference>
<dbReference type="InterPro" id="IPR050344">
    <property type="entry name" value="Peptidase_M1_aminopeptidases"/>
</dbReference>
<organism evidence="29 30">
    <name type="scientific">Microctonus hyperodae</name>
    <name type="common">Parasitoid wasp</name>
    <dbReference type="NCBI Taxonomy" id="165561"/>
    <lineage>
        <taxon>Eukaryota</taxon>
        <taxon>Metazoa</taxon>
        <taxon>Ecdysozoa</taxon>
        <taxon>Arthropoda</taxon>
        <taxon>Hexapoda</taxon>
        <taxon>Insecta</taxon>
        <taxon>Pterygota</taxon>
        <taxon>Neoptera</taxon>
        <taxon>Endopterygota</taxon>
        <taxon>Hymenoptera</taxon>
        <taxon>Apocrita</taxon>
        <taxon>Ichneumonoidea</taxon>
        <taxon>Braconidae</taxon>
        <taxon>Euphorinae</taxon>
        <taxon>Microctonus</taxon>
    </lineage>
</organism>
<evidence type="ECO:0000256" key="14">
    <source>
        <dbReference type="ARBA" id="ARBA00022833"/>
    </source>
</evidence>
<dbReference type="GO" id="GO:0043171">
    <property type="term" value="P:peptide catabolic process"/>
    <property type="evidence" value="ECO:0007669"/>
    <property type="project" value="TreeGrafter"/>
</dbReference>
<dbReference type="GO" id="GO:0042277">
    <property type="term" value="F:peptide binding"/>
    <property type="evidence" value="ECO:0007669"/>
    <property type="project" value="TreeGrafter"/>
</dbReference>
<comment type="subcellular location">
    <subcellularLocation>
        <location evidence="3">Cell membrane</location>
        <topology evidence="3">Lipid-anchor</topology>
        <topology evidence="3">GPI-anchor</topology>
    </subcellularLocation>
    <subcellularLocation>
        <location evidence="2">Cell membrane</location>
        <topology evidence="2">Single-pass type II membrane protein</topology>
    </subcellularLocation>
</comment>
<keyword evidence="17" id="KW-1133">Transmembrane helix</keyword>
<evidence type="ECO:0000256" key="7">
    <source>
        <dbReference type="ARBA" id="ARBA00022475"/>
    </source>
</evidence>
<evidence type="ECO:0000259" key="27">
    <source>
        <dbReference type="Pfam" id="PF11838"/>
    </source>
</evidence>
<dbReference type="Gene3D" id="2.60.40.1730">
    <property type="entry name" value="tricorn interacting facor f3 domain"/>
    <property type="match status" value="1"/>
</dbReference>
<keyword evidence="16" id="KW-0735">Signal-anchor</keyword>
<dbReference type="FunFam" id="2.60.40.1730:FF:000012">
    <property type="entry name" value="Aminopeptidase N"/>
    <property type="match status" value="1"/>
</dbReference>
<dbReference type="InterPro" id="IPR014782">
    <property type="entry name" value="Peptidase_M1_dom"/>
</dbReference>
<keyword evidence="9 25" id="KW-0645">Protease</keyword>
<evidence type="ECO:0000256" key="15">
    <source>
        <dbReference type="ARBA" id="ARBA00022837"/>
    </source>
</evidence>
<evidence type="ECO:0000256" key="22">
    <source>
        <dbReference type="ARBA" id="ARBA00023288"/>
    </source>
</evidence>
<keyword evidence="18 25" id="KW-0482">Metalloprotease</keyword>
<dbReference type="Gene3D" id="2.60.40.1910">
    <property type="match status" value="1"/>
</dbReference>
<evidence type="ECO:0000313" key="30">
    <source>
        <dbReference type="Proteomes" id="UP001168972"/>
    </source>
</evidence>
<keyword evidence="6 25" id="KW-0031">Aminopeptidase</keyword>
<evidence type="ECO:0000256" key="5">
    <source>
        <dbReference type="ARBA" id="ARBA00011748"/>
    </source>
</evidence>
<evidence type="ECO:0000256" key="16">
    <source>
        <dbReference type="ARBA" id="ARBA00022968"/>
    </source>
</evidence>
<keyword evidence="21" id="KW-0325">Glycoprotein</keyword>
<comment type="similarity">
    <text evidence="4 25">Belongs to the peptidase M1 family.</text>
</comment>
<reference evidence="29" key="2">
    <citation type="submission" date="2023-03" db="EMBL/GenBank/DDBJ databases">
        <authorList>
            <person name="Inwood S.N."/>
            <person name="Skelly J.G."/>
            <person name="Guhlin J."/>
            <person name="Harrop T.W.R."/>
            <person name="Goldson S.G."/>
            <person name="Dearden P.K."/>
        </authorList>
    </citation>
    <scope>NUCLEOTIDE SEQUENCE</scope>
    <source>
        <strain evidence="29">Lincoln</strain>
        <tissue evidence="29">Whole body</tissue>
    </source>
</reference>
<feature type="active site" description="Proton acceptor" evidence="23">
    <location>
        <position position="364"/>
    </location>
</feature>
<evidence type="ECO:0000256" key="20">
    <source>
        <dbReference type="ARBA" id="ARBA00023157"/>
    </source>
</evidence>
<keyword evidence="20" id="KW-1015">Disulfide bond</keyword>
<evidence type="ECO:0000256" key="3">
    <source>
        <dbReference type="ARBA" id="ARBA00004609"/>
    </source>
</evidence>
<dbReference type="Pfam" id="PF11838">
    <property type="entry name" value="ERAP1_C"/>
    <property type="match status" value="1"/>
</dbReference>
<evidence type="ECO:0000256" key="1">
    <source>
        <dbReference type="ARBA" id="ARBA00001703"/>
    </source>
</evidence>
<evidence type="ECO:0000256" key="23">
    <source>
        <dbReference type="PIRSR" id="PIRSR634016-1"/>
    </source>
</evidence>
<evidence type="ECO:0000256" key="8">
    <source>
        <dbReference type="ARBA" id="ARBA00022622"/>
    </source>
</evidence>
<dbReference type="GO" id="GO:0008270">
    <property type="term" value="F:zinc ion binding"/>
    <property type="evidence" value="ECO:0007669"/>
    <property type="project" value="UniProtKB-UniRule"/>
</dbReference>
<dbReference type="GO" id="GO:0098552">
    <property type="term" value="C:side of membrane"/>
    <property type="evidence" value="ECO:0007669"/>
    <property type="project" value="UniProtKB-KW"/>
</dbReference>
<keyword evidence="12" id="KW-0732">Signal</keyword>
<dbReference type="EMBL" id="JAQQBR010001840">
    <property type="protein sequence ID" value="KAK0159541.1"/>
    <property type="molecule type" value="Genomic_DNA"/>
</dbReference>
<dbReference type="Gene3D" id="1.10.390.10">
    <property type="entry name" value="Neutral Protease Domain 2"/>
    <property type="match status" value="1"/>
</dbReference>
<evidence type="ECO:0000256" key="6">
    <source>
        <dbReference type="ARBA" id="ARBA00022438"/>
    </source>
</evidence>
<evidence type="ECO:0000256" key="17">
    <source>
        <dbReference type="ARBA" id="ARBA00022989"/>
    </source>
</evidence>
<accession>A0AA39F0A5</accession>
<keyword evidence="8" id="KW-0336">GPI-anchor</keyword>
<comment type="catalytic activity">
    <reaction evidence="1">
        <text>Release of N-terminal glutamate (and to a lesser extent aspartate) from a peptide.</text>
        <dbReference type="EC" id="3.4.11.7"/>
    </reaction>
</comment>
<keyword evidence="13 25" id="KW-0378">Hydrolase</keyword>
<keyword evidence="11 25" id="KW-0479">Metal-binding</keyword>
<evidence type="ECO:0000256" key="9">
    <source>
        <dbReference type="ARBA" id="ARBA00022670"/>
    </source>
</evidence>
<keyword evidence="22" id="KW-0449">Lipoprotein</keyword>
<protein>
    <recommendedName>
        <fullName evidence="25">Aminopeptidase</fullName>
        <ecNumber evidence="25">3.4.11.-</ecNumber>
    </recommendedName>
</protein>
<dbReference type="GO" id="GO:0070006">
    <property type="term" value="F:metalloaminopeptidase activity"/>
    <property type="evidence" value="ECO:0007669"/>
    <property type="project" value="TreeGrafter"/>
</dbReference>
<dbReference type="PANTHER" id="PTHR11533:SF276">
    <property type="entry name" value="GLUTAMYL AMINOPEPTIDASE"/>
    <property type="match status" value="1"/>
</dbReference>
<evidence type="ECO:0000256" key="10">
    <source>
        <dbReference type="ARBA" id="ARBA00022692"/>
    </source>
</evidence>
<dbReference type="CDD" id="cd09601">
    <property type="entry name" value="M1_APN-Q_like"/>
    <property type="match status" value="1"/>
</dbReference>
<dbReference type="GO" id="GO:0005615">
    <property type="term" value="C:extracellular space"/>
    <property type="evidence" value="ECO:0007669"/>
    <property type="project" value="TreeGrafter"/>
</dbReference>
<dbReference type="EC" id="3.4.11.-" evidence="25"/>
<feature type="domain" description="ERAP1-like C-terminal" evidence="27">
    <location>
        <begin position="589"/>
        <end position="889"/>
    </location>
</feature>
<reference evidence="29" key="1">
    <citation type="journal article" date="2023" name="bioRxiv">
        <title>Scaffold-level genome assemblies of two parasitoid biocontrol wasps reveal the parthenogenesis mechanism and an associated novel virus.</title>
        <authorList>
            <person name="Inwood S."/>
            <person name="Skelly J."/>
            <person name="Guhlin J."/>
            <person name="Harrop T."/>
            <person name="Goldson S."/>
            <person name="Dearden P."/>
        </authorList>
    </citation>
    <scope>NUCLEOTIDE SEQUENCE</scope>
    <source>
        <strain evidence="29">Lincoln</strain>
        <tissue evidence="29">Whole body</tissue>
    </source>
</reference>
<dbReference type="AlphaFoldDB" id="A0AA39F0A5"/>
<dbReference type="Pfam" id="PF01433">
    <property type="entry name" value="Peptidase_M1"/>
    <property type="match status" value="1"/>
</dbReference>
<dbReference type="InterPro" id="IPR027268">
    <property type="entry name" value="Peptidase_M4/M1_CTD_sf"/>
</dbReference>
<comment type="cofactor">
    <cofactor evidence="25">
        <name>Zn(2+)</name>
        <dbReference type="ChEBI" id="CHEBI:29105"/>
    </cofactor>
    <text evidence="25">Binds 1 zinc ion per subunit.</text>
</comment>
<evidence type="ECO:0000256" key="25">
    <source>
        <dbReference type="RuleBase" id="RU364040"/>
    </source>
</evidence>
<feature type="domain" description="Peptidase M1 membrane alanine aminopeptidase" evidence="26">
    <location>
        <begin position="296"/>
        <end position="513"/>
    </location>
</feature>
<dbReference type="InterPro" id="IPR001930">
    <property type="entry name" value="Peptidase_M1"/>
</dbReference>
<evidence type="ECO:0000256" key="24">
    <source>
        <dbReference type="PIRSR" id="PIRSR634016-4"/>
    </source>
</evidence>
<evidence type="ECO:0000256" key="18">
    <source>
        <dbReference type="ARBA" id="ARBA00023049"/>
    </source>
</evidence>
<dbReference type="InterPro" id="IPR045357">
    <property type="entry name" value="Aminopeptidase_N-like_N"/>
</dbReference>
<dbReference type="InterPro" id="IPR034016">
    <property type="entry name" value="M1_APN-typ"/>
</dbReference>
<keyword evidence="7" id="KW-1003">Cell membrane</keyword>
<keyword evidence="30" id="KW-1185">Reference proteome</keyword>
<evidence type="ECO:0000256" key="2">
    <source>
        <dbReference type="ARBA" id="ARBA00004401"/>
    </source>
</evidence>
<dbReference type="PANTHER" id="PTHR11533">
    <property type="entry name" value="PROTEASE M1 ZINC METALLOPROTEASE"/>
    <property type="match status" value="1"/>
</dbReference>
<dbReference type="PRINTS" id="PR00756">
    <property type="entry name" value="ALADIPTASE"/>
</dbReference>
<dbReference type="FunFam" id="2.60.40.1910:FF:000008">
    <property type="entry name" value="Aminopeptidase"/>
    <property type="match status" value="1"/>
</dbReference>
<keyword evidence="15" id="KW-0106">Calcium</keyword>
<gene>
    <name evidence="29" type="ORF">PV327_010952</name>
</gene>
<comment type="caution">
    <text evidence="29">The sequence shown here is derived from an EMBL/GenBank/DDBJ whole genome shotgun (WGS) entry which is preliminary data.</text>
</comment>
<evidence type="ECO:0000256" key="12">
    <source>
        <dbReference type="ARBA" id="ARBA00022729"/>
    </source>
</evidence>
<dbReference type="SUPFAM" id="SSF63737">
    <property type="entry name" value="Leukotriene A4 hydrolase N-terminal domain"/>
    <property type="match status" value="1"/>
</dbReference>
<evidence type="ECO:0000256" key="21">
    <source>
        <dbReference type="ARBA" id="ARBA00023180"/>
    </source>
</evidence>
<comment type="subunit">
    <text evidence="5">Homodimer; disulfide-linked.</text>
</comment>
<evidence type="ECO:0000313" key="29">
    <source>
        <dbReference type="EMBL" id="KAK0159541.1"/>
    </source>
</evidence>
<evidence type="ECO:0000256" key="13">
    <source>
        <dbReference type="ARBA" id="ARBA00022801"/>
    </source>
</evidence>
<evidence type="ECO:0000259" key="26">
    <source>
        <dbReference type="Pfam" id="PF01433"/>
    </source>
</evidence>
<dbReference type="Gene3D" id="1.25.50.20">
    <property type="match status" value="1"/>
</dbReference>